<comment type="subcellular location">
    <subcellularLocation>
        <location evidence="1 6">Cell membrane</location>
        <topology evidence="1 6">Multi-pass membrane protein</topology>
    </subcellularLocation>
</comment>
<reference evidence="8" key="1">
    <citation type="journal article" date="2014" name="Int. J. Syst. Evol. Microbiol.">
        <title>Complete genome sequence of Corynebacterium casei LMG S-19264T (=DSM 44701T), isolated from a smear-ripened cheese.</title>
        <authorList>
            <consortium name="US DOE Joint Genome Institute (JGI-PGF)"/>
            <person name="Walter F."/>
            <person name="Albersmeier A."/>
            <person name="Kalinowski J."/>
            <person name="Ruckert C."/>
        </authorList>
    </citation>
    <scope>NUCLEOTIDE SEQUENCE</scope>
    <source>
        <strain evidence="8">CGMCC 1.12408</strain>
    </source>
</reference>
<evidence type="ECO:0000256" key="3">
    <source>
        <dbReference type="ARBA" id="ARBA00022692"/>
    </source>
</evidence>
<keyword evidence="4 6" id="KW-1133">Transmembrane helix</keyword>
<keyword evidence="5 6" id="KW-0472">Membrane</keyword>
<evidence type="ECO:0000256" key="6">
    <source>
        <dbReference type="PIRNR" id="PIRNR018968"/>
    </source>
</evidence>
<dbReference type="Proteomes" id="UP000613512">
    <property type="component" value="Unassembled WGS sequence"/>
</dbReference>
<feature type="transmembrane region" description="Helical" evidence="6">
    <location>
        <begin position="609"/>
        <end position="631"/>
    </location>
</feature>
<proteinExistence type="inferred from homology"/>
<evidence type="ECO:0000256" key="1">
    <source>
        <dbReference type="ARBA" id="ARBA00004651"/>
    </source>
</evidence>
<evidence type="ECO:0000256" key="5">
    <source>
        <dbReference type="ARBA" id="ARBA00023136"/>
    </source>
</evidence>
<comment type="caution">
    <text evidence="8">The sequence shown here is derived from an EMBL/GenBank/DDBJ whole genome shotgun (WGS) entry which is preliminary data.</text>
</comment>
<evidence type="ECO:0000313" key="9">
    <source>
        <dbReference type="Proteomes" id="UP000613512"/>
    </source>
</evidence>
<protein>
    <submittedName>
        <fullName evidence="8">ABC transporter permease YvcS</fullName>
    </submittedName>
</protein>
<accession>A0A916WEL6</accession>
<feature type="domain" description="ABC3 transporter permease C-terminal" evidence="7">
    <location>
        <begin position="63"/>
        <end position="177"/>
    </location>
</feature>
<evidence type="ECO:0000256" key="2">
    <source>
        <dbReference type="ARBA" id="ARBA00022475"/>
    </source>
</evidence>
<feature type="transmembrane region" description="Helical" evidence="6">
    <location>
        <begin position="518"/>
        <end position="540"/>
    </location>
</feature>
<dbReference type="PANTHER" id="PTHR46795:SF3">
    <property type="entry name" value="ABC TRANSPORTER PERMEASE"/>
    <property type="match status" value="1"/>
</dbReference>
<dbReference type="InterPro" id="IPR003838">
    <property type="entry name" value="ABC3_permease_C"/>
</dbReference>
<reference evidence="8" key="2">
    <citation type="submission" date="2020-09" db="EMBL/GenBank/DDBJ databases">
        <authorList>
            <person name="Sun Q."/>
            <person name="Zhou Y."/>
        </authorList>
    </citation>
    <scope>NUCLEOTIDE SEQUENCE</scope>
    <source>
        <strain evidence="8">CGMCC 1.12408</strain>
    </source>
</reference>
<sequence>MTFNQVVWKMVKYHYKKYFFYLTYNSLAVMFFFIFLTVYLNEQLVAIKYTEGLQSILGIPGAALIIFTVFFITYAHHLFMKKRRSEFGLFMTLGMTNRDIVKLLLLENSAIAVVAVFKGLGMGAVFSKFFFWFLLKSVGIQEISFQLNVKMFIYTIGAFFLVFIVATGQSLYLTMRKNIIQNLKTEKETENTAYKHPAIGGIGVAIIIGSIIGLFVTITDGGDYLLLWAIGTFLGLYIALNQLTSFLIALIKKNKDFYYRNILYLTNMDYKYRQFTTMVTLVTVMIMVTLLYSTIIYSNYTEAGKEAIQNNPFDVSYISTETKNNLTREEVYSVFERHDNNVQEHFSLPIYFIFQRDSYGIHQITFMPLSKYNEFAGESRELETNELIYHLNGTASDLENVFYGYDLHFSINGNDVVYNYEQKIGDLQFNYLGEFFIINDEEFVTLKENIDGLEADFHLLNVENWELSEEAVVELEQAFINYNAQTPALNSLGEFQEELFSITSRVDSYVNRLERDGIHFFIAIFLNILFSIGSFLLLYIQLFSEVDKDRQRILKLYRIGITSKEVKKLLSQEITTIFILPTLLGIVIALLYIIALAKDMGGVIANPVILFQFFMIAGIYVIIQFVFLIYAKRKMLVEVRNFKQK</sequence>
<keyword evidence="3 6" id="KW-0812">Transmembrane</keyword>
<dbReference type="Pfam" id="PF02687">
    <property type="entry name" value="FtsX"/>
    <property type="match status" value="1"/>
</dbReference>
<evidence type="ECO:0000259" key="7">
    <source>
        <dbReference type="Pfam" id="PF02687"/>
    </source>
</evidence>
<feature type="transmembrane region" description="Helical" evidence="6">
    <location>
        <begin position="52"/>
        <end position="75"/>
    </location>
</feature>
<dbReference type="AlphaFoldDB" id="A0A916WEL6"/>
<name>A0A916WEL6_9BACI</name>
<comment type="similarity">
    <text evidence="6">Belongs to the ABC-4 integral membrane protein family.</text>
</comment>
<feature type="transmembrane region" description="Helical" evidence="6">
    <location>
        <begin position="110"/>
        <end position="131"/>
    </location>
</feature>
<feature type="transmembrane region" description="Helical" evidence="6">
    <location>
        <begin position="272"/>
        <end position="292"/>
    </location>
</feature>
<evidence type="ECO:0000256" key="4">
    <source>
        <dbReference type="ARBA" id="ARBA00022989"/>
    </source>
</evidence>
<feature type="transmembrane region" description="Helical" evidence="6">
    <location>
        <begin position="196"/>
        <end position="218"/>
    </location>
</feature>
<dbReference type="InterPro" id="IPR052536">
    <property type="entry name" value="ABC-4_Integral_Memb_Prot"/>
</dbReference>
<organism evidence="8 9">
    <name type="scientific">Ornithinibacillus halotolerans</name>
    <dbReference type="NCBI Taxonomy" id="1274357"/>
    <lineage>
        <taxon>Bacteria</taxon>
        <taxon>Bacillati</taxon>
        <taxon>Bacillota</taxon>
        <taxon>Bacilli</taxon>
        <taxon>Bacillales</taxon>
        <taxon>Bacillaceae</taxon>
        <taxon>Ornithinibacillus</taxon>
    </lineage>
</organism>
<dbReference type="GO" id="GO:0055085">
    <property type="term" value="P:transmembrane transport"/>
    <property type="evidence" value="ECO:0007669"/>
    <property type="project" value="UniProtKB-UniRule"/>
</dbReference>
<gene>
    <name evidence="8" type="primary">yvcS</name>
    <name evidence="8" type="ORF">GCM10008025_36650</name>
</gene>
<keyword evidence="6" id="KW-0813">Transport</keyword>
<feature type="transmembrane region" description="Helical" evidence="6">
    <location>
        <begin position="224"/>
        <end position="251"/>
    </location>
</feature>
<feature type="transmembrane region" description="Helical" evidence="6">
    <location>
        <begin position="577"/>
        <end position="597"/>
    </location>
</feature>
<feature type="transmembrane region" description="Helical" evidence="6">
    <location>
        <begin position="151"/>
        <end position="175"/>
    </location>
</feature>
<feature type="transmembrane region" description="Helical" evidence="6">
    <location>
        <begin position="18"/>
        <end position="40"/>
    </location>
</feature>
<keyword evidence="2 6" id="KW-1003">Cell membrane</keyword>
<dbReference type="PIRSF" id="PIRSF018968">
    <property type="entry name" value="ABC_permease_BceB"/>
    <property type="match status" value="1"/>
</dbReference>
<evidence type="ECO:0000313" key="8">
    <source>
        <dbReference type="EMBL" id="GGA90809.1"/>
    </source>
</evidence>
<dbReference type="RefSeq" id="WP_188386125.1">
    <property type="nucleotide sequence ID" value="NZ_BMEY01000027.1"/>
</dbReference>
<keyword evidence="9" id="KW-1185">Reference proteome</keyword>
<dbReference type="GO" id="GO:0005886">
    <property type="term" value="C:plasma membrane"/>
    <property type="evidence" value="ECO:0007669"/>
    <property type="project" value="UniProtKB-SubCell"/>
</dbReference>
<dbReference type="InterPro" id="IPR027022">
    <property type="entry name" value="ABC_permease_BceB-typ"/>
</dbReference>
<dbReference type="PANTHER" id="PTHR46795">
    <property type="entry name" value="ABC TRANSPORTER PERMEASE-RELATED-RELATED"/>
    <property type="match status" value="1"/>
</dbReference>
<dbReference type="EMBL" id="BMEY01000027">
    <property type="protein sequence ID" value="GGA90809.1"/>
    <property type="molecule type" value="Genomic_DNA"/>
</dbReference>